<accession>A0A5J4PBJ7</accession>
<organism evidence="1">
    <name type="scientific">termite gut metagenome</name>
    <dbReference type="NCBI Taxonomy" id="433724"/>
    <lineage>
        <taxon>unclassified sequences</taxon>
        <taxon>metagenomes</taxon>
        <taxon>organismal metagenomes</taxon>
    </lineage>
</organism>
<proteinExistence type="predicted"/>
<reference evidence="1" key="1">
    <citation type="submission" date="2019-03" db="EMBL/GenBank/DDBJ databases">
        <title>Single cell metagenomics reveals metabolic interactions within the superorganism composed of flagellate Streblomastix strix and complex community of Bacteroidetes bacteria on its surface.</title>
        <authorList>
            <person name="Treitli S.C."/>
            <person name="Kolisko M."/>
            <person name="Husnik F."/>
            <person name="Keeling P."/>
            <person name="Hampl V."/>
        </authorList>
    </citation>
    <scope>NUCLEOTIDE SEQUENCE</scope>
    <source>
        <strain evidence="1">STM</strain>
    </source>
</reference>
<sequence>YDSKMFINNAIDKIKHFRSHASLAYYCGRNEGIPPSNLLNPLIEATKVYDGTRFFVADSAGPSGSV</sequence>
<evidence type="ECO:0000313" key="1">
    <source>
        <dbReference type="EMBL" id="KAA6306061.1"/>
    </source>
</evidence>
<dbReference type="SUPFAM" id="SSF51445">
    <property type="entry name" value="(Trans)glycosidases"/>
    <property type="match status" value="1"/>
</dbReference>
<dbReference type="Gene3D" id="3.20.20.80">
    <property type="entry name" value="Glycosidases"/>
    <property type="match status" value="1"/>
</dbReference>
<comment type="caution">
    <text evidence="1">The sequence shown here is derived from an EMBL/GenBank/DDBJ whole genome shotgun (WGS) entry which is preliminary data.</text>
</comment>
<gene>
    <name evidence="1" type="ORF">EZS27_042283</name>
</gene>
<feature type="non-terminal residue" evidence="1">
    <location>
        <position position="1"/>
    </location>
</feature>
<protein>
    <submittedName>
        <fullName evidence="1">Uncharacterized protein</fullName>
    </submittedName>
</protein>
<dbReference type="EMBL" id="SNRY01010202">
    <property type="protein sequence ID" value="KAA6306061.1"/>
    <property type="molecule type" value="Genomic_DNA"/>
</dbReference>
<name>A0A5J4PBJ7_9ZZZZ</name>
<dbReference type="AlphaFoldDB" id="A0A5J4PBJ7"/>
<dbReference type="InterPro" id="IPR017853">
    <property type="entry name" value="GH"/>
</dbReference>